<reference evidence="3 4" key="1">
    <citation type="submission" date="2018-06" db="EMBL/GenBank/DDBJ databases">
        <authorList>
            <consortium name="Pathogen Informatics"/>
            <person name="Doyle S."/>
        </authorList>
    </citation>
    <scope>NUCLEOTIDE SEQUENCE [LARGE SCALE GENOMIC DNA]</scope>
    <source>
        <strain evidence="3 4">NCTC10718</strain>
    </source>
</reference>
<dbReference type="InterPro" id="IPR000792">
    <property type="entry name" value="Tscrpt_reg_LuxR_C"/>
</dbReference>
<name>A0A379SFK0_SALER</name>
<evidence type="ECO:0000256" key="1">
    <source>
        <dbReference type="ARBA" id="ARBA00023125"/>
    </source>
</evidence>
<organism evidence="3 4">
    <name type="scientific">Salmonella enterica</name>
    <name type="common">Salmonella choleraesuis</name>
    <dbReference type="NCBI Taxonomy" id="28901"/>
    <lineage>
        <taxon>Bacteria</taxon>
        <taxon>Pseudomonadati</taxon>
        <taxon>Pseudomonadota</taxon>
        <taxon>Gammaproteobacteria</taxon>
        <taxon>Enterobacterales</taxon>
        <taxon>Enterobacteriaceae</taxon>
        <taxon>Salmonella</taxon>
    </lineage>
</organism>
<dbReference type="SUPFAM" id="SSF46894">
    <property type="entry name" value="C-terminal effector domain of the bipartite response regulators"/>
    <property type="match status" value="1"/>
</dbReference>
<dbReference type="Proteomes" id="UP000254332">
    <property type="component" value="Unassembled WGS sequence"/>
</dbReference>
<dbReference type="InterPro" id="IPR016032">
    <property type="entry name" value="Sig_transdc_resp-reg_C-effctor"/>
</dbReference>
<dbReference type="Pfam" id="PF00196">
    <property type="entry name" value="GerE"/>
    <property type="match status" value="1"/>
</dbReference>
<dbReference type="SMART" id="SM00421">
    <property type="entry name" value="HTH_LUXR"/>
    <property type="match status" value="1"/>
</dbReference>
<feature type="domain" description="HTH luxR-type" evidence="2">
    <location>
        <begin position="143"/>
        <end position="200"/>
    </location>
</feature>
<accession>A0A379SFK0</accession>
<dbReference type="InterPro" id="IPR036388">
    <property type="entry name" value="WH-like_DNA-bd_sf"/>
</dbReference>
<sequence length="229" mass="25048">MHIFTTSSCVWLRQGVAEALAEDGGLTRVTAVSSLSSPDAAGLLEANGTEKRLILLTFPPRRPTVCLRSVIFLLEWLKVRQHIRGAGHIPCILWGSSQPDVTSGGLLTGTGLPVIPWRVTPHQLRQLLRRYADKKPHPTPRVSSRLTHQEAMALHYALEGDTLAQAAAKMGIDKKTVWTHRRHALEFMGVRRTGDLAGINMMEVMRVTTATLTVSASHSGTRPATGRLA</sequence>
<evidence type="ECO:0000259" key="2">
    <source>
        <dbReference type="SMART" id="SM00421"/>
    </source>
</evidence>
<dbReference type="GO" id="GO:0003677">
    <property type="term" value="F:DNA binding"/>
    <property type="evidence" value="ECO:0007669"/>
    <property type="project" value="UniProtKB-KW"/>
</dbReference>
<evidence type="ECO:0000313" key="4">
    <source>
        <dbReference type="Proteomes" id="UP000254332"/>
    </source>
</evidence>
<dbReference type="GO" id="GO:0006355">
    <property type="term" value="P:regulation of DNA-templated transcription"/>
    <property type="evidence" value="ECO:0007669"/>
    <property type="project" value="InterPro"/>
</dbReference>
<keyword evidence="1" id="KW-0238">DNA-binding</keyword>
<proteinExistence type="predicted"/>
<dbReference type="EMBL" id="UGWQ01000004">
    <property type="protein sequence ID" value="SUG27775.1"/>
    <property type="molecule type" value="Genomic_DNA"/>
</dbReference>
<dbReference type="AlphaFoldDB" id="A0A379SFK0"/>
<dbReference type="Gene3D" id="1.10.10.10">
    <property type="entry name" value="Winged helix-like DNA-binding domain superfamily/Winged helix DNA-binding domain"/>
    <property type="match status" value="1"/>
</dbReference>
<evidence type="ECO:0000313" key="3">
    <source>
        <dbReference type="EMBL" id="SUG27775.1"/>
    </source>
</evidence>
<protein>
    <submittedName>
        <fullName evidence="3">Bacterial regulatory proteins, luxR family</fullName>
    </submittedName>
</protein>
<gene>
    <name evidence="3" type="ORF">NCTC10718_05105</name>
</gene>